<dbReference type="EMBL" id="LR798419">
    <property type="protein sequence ID" value="CAB5230443.1"/>
    <property type="molecule type" value="Genomic_DNA"/>
</dbReference>
<name>A0A6J7XHA5_9CAUD</name>
<dbReference type="Pfam" id="PF13578">
    <property type="entry name" value="Methyltransf_24"/>
    <property type="match status" value="1"/>
</dbReference>
<organism evidence="1">
    <name type="scientific">uncultured Caudovirales phage</name>
    <dbReference type="NCBI Taxonomy" id="2100421"/>
    <lineage>
        <taxon>Viruses</taxon>
        <taxon>Duplodnaviria</taxon>
        <taxon>Heunggongvirae</taxon>
        <taxon>Uroviricota</taxon>
        <taxon>Caudoviricetes</taxon>
        <taxon>Peduoviridae</taxon>
        <taxon>Maltschvirus</taxon>
        <taxon>Maltschvirus maltsch</taxon>
    </lineage>
</organism>
<dbReference type="Gene3D" id="3.40.50.150">
    <property type="entry name" value="Vaccinia Virus protein VP39"/>
    <property type="match status" value="1"/>
</dbReference>
<reference evidence="1" key="1">
    <citation type="submission" date="2020-05" db="EMBL/GenBank/DDBJ databases">
        <authorList>
            <person name="Chiriac C."/>
            <person name="Salcher M."/>
            <person name="Ghai R."/>
            <person name="Kavagutti S V."/>
        </authorList>
    </citation>
    <scope>NUCLEOTIDE SEQUENCE</scope>
</reference>
<protein>
    <submittedName>
        <fullName evidence="1">AdoMet_MTases domain containing protein</fullName>
    </submittedName>
</protein>
<dbReference type="SUPFAM" id="SSF53335">
    <property type="entry name" value="S-adenosyl-L-methionine-dependent methyltransferases"/>
    <property type="match status" value="1"/>
</dbReference>
<dbReference type="InterPro" id="IPR029063">
    <property type="entry name" value="SAM-dependent_MTases_sf"/>
</dbReference>
<accession>A0A6J7XHA5</accession>
<proteinExistence type="predicted"/>
<sequence>MSNLFEIRFAADLGNTKRWAAFKFIADELTALRRPIGIVETGCLRLAGNWAGDGQSTAVWDWLLARLGGYGHSYDISPESVAAARSAVRLMQVHQQDSVEALGAFPDAGTIDLLYLDSFDWSADSSASAQHHLRELQAIYDRLRPGCLIAIDDCFSDLQGKHTLAKDWLASLGIHPVTKGYITVWRKPLATA</sequence>
<evidence type="ECO:0000313" key="1">
    <source>
        <dbReference type="EMBL" id="CAB5230443.1"/>
    </source>
</evidence>
<gene>
    <name evidence="1" type="ORF">UFOVP1573_12</name>
</gene>